<keyword evidence="8" id="KW-0119">Carbohydrate metabolism</keyword>
<reference evidence="11 12" key="1">
    <citation type="submission" date="2018-08" db="EMBL/GenBank/DDBJ databases">
        <title>Acidipila sp. 4G-K13, an acidobacterium isolated from forest soil.</title>
        <authorList>
            <person name="Gao Z.-H."/>
            <person name="Qiu L.-H."/>
        </authorList>
    </citation>
    <scope>NUCLEOTIDE SEQUENCE [LARGE SCALE GENOMIC DNA]</scope>
    <source>
        <strain evidence="11 12">4G-K13</strain>
    </source>
</reference>
<keyword evidence="12" id="KW-1185">Reference proteome</keyword>
<dbReference type="InterPro" id="IPR011834">
    <property type="entry name" value="Agluc_phsphrylas"/>
</dbReference>
<evidence type="ECO:0000256" key="6">
    <source>
        <dbReference type="ARBA" id="ARBA00022679"/>
    </source>
</evidence>
<dbReference type="Gene3D" id="3.40.50.2000">
    <property type="entry name" value="Glycogen Phosphorylase B"/>
    <property type="match status" value="3"/>
</dbReference>
<comment type="catalytic activity">
    <reaction evidence="1">
        <text>[(1-&gt;4)-alpha-D-glucosyl](n) + phosphate = [(1-&gt;4)-alpha-D-glucosyl](n-1) + alpha-D-glucose 1-phosphate</text>
        <dbReference type="Rhea" id="RHEA:41732"/>
        <dbReference type="Rhea" id="RHEA-COMP:9584"/>
        <dbReference type="Rhea" id="RHEA-COMP:9586"/>
        <dbReference type="ChEBI" id="CHEBI:15444"/>
        <dbReference type="ChEBI" id="CHEBI:43474"/>
        <dbReference type="ChEBI" id="CHEBI:58601"/>
        <dbReference type="EC" id="2.4.1.1"/>
    </reaction>
</comment>
<sequence length="592" mass="66010">MRFEHRSQFSSQDASGNAAFVAYFSMEIAVTPEMPTYSGGLGVLAGDTLRAAADMGLRLGAVTLAHRKGYFQQHLDANGVQSEETQPWNPEKTLHGEEPIITITIEGRPVAIRAWRYDLQGVTGHTIPVYFLDTDMEQNDPADRGLTDFLYGGDTNYRLRQEAVLGIGGAHMLYALGYEPAVCHMNEGHAALLTVALLERRMGIAGLDAATESDHEAVRQSCVFTTHTPVPAGHDRFSTEQAEHILGHERLAVLERFGCLHDGLLNMTYVALRFSRFVNGVAMQHGKVSREMFPEYTIDAITNGVHAATWTSPAVLELFDKHLPRWRQDNVTLRYAIDIPENEIVEAHAASKRVLMEAVRQRTGVELNAEIFTIGFARRAATYKRADLLFTDAERLARIAREKGGLQILYSGKAHPADEPGKAKIRHVIELAHALSNETLKIVYLENYEWALGALLTGGVDLWLNTPKRPYEASGTSGMKAALNGVPSLSVLDGWWIEGWIEGVTGWAIYDHDLDTEEAASLYDHLEKIILPIYHEQPEQWQRIMRSTIALNGSFFNTQRMLEQYIIDAYYPEQAVKQASEAPEAVLAGDRR</sequence>
<dbReference type="EC" id="2.4.1.1" evidence="4"/>
<dbReference type="GO" id="GO:0005975">
    <property type="term" value="P:carbohydrate metabolic process"/>
    <property type="evidence" value="ECO:0007669"/>
    <property type="project" value="InterPro"/>
</dbReference>
<evidence type="ECO:0000313" key="12">
    <source>
        <dbReference type="Proteomes" id="UP000264702"/>
    </source>
</evidence>
<organism evidence="11 12">
    <name type="scientific">Paracidobacterium acidisoli</name>
    <dbReference type="NCBI Taxonomy" id="2303751"/>
    <lineage>
        <taxon>Bacteria</taxon>
        <taxon>Pseudomonadati</taxon>
        <taxon>Acidobacteriota</taxon>
        <taxon>Terriglobia</taxon>
        <taxon>Terriglobales</taxon>
        <taxon>Acidobacteriaceae</taxon>
        <taxon>Paracidobacterium</taxon>
    </lineage>
</organism>
<dbReference type="InterPro" id="IPR052182">
    <property type="entry name" value="Glycogen/Maltodextrin_Phosph"/>
</dbReference>
<dbReference type="NCBIfam" id="TIGR02094">
    <property type="entry name" value="more_P_ylases"/>
    <property type="match status" value="1"/>
</dbReference>
<evidence type="ECO:0000256" key="4">
    <source>
        <dbReference type="ARBA" id="ARBA00012591"/>
    </source>
</evidence>
<dbReference type="GO" id="GO:0008184">
    <property type="term" value="F:glycogen phosphorylase activity"/>
    <property type="evidence" value="ECO:0007669"/>
    <property type="project" value="InterPro"/>
</dbReference>
<evidence type="ECO:0000313" key="11">
    <source>
        <dbReference type="EMBL" id="RFU16095.1"/>
    </source>
</evidence>
<dbReference type="InterPro" id="IPR000811">
    <property type="entry name" value="Glyco_trans_35"/>
</dbReference>
<dbReference type="PROSITE" id="PS00102">
    <property type="entry name" value="PHOSPHORYLASE"/>
    <property type="match status" value="1"/>
</dbReference>
<dbReference type="SUPFAM" id="SSF53756">
    <property type="entry name" value="UDP-Glycosyltransferase/glycogen phosphorylase"/>
    <property type="match status" value="1"/>
</dbReference>
<gene>
    <name evidence="11" type="primary">glgP</name>
    <name evidence="11" type="ORF">D0Y96_11780</name>
</gene>
<protein>
    <recommendedName>
        <fullName evidence="4">glycogen phosphorylase</fullName>
        <ecNumber evidence="4">2.4.1.1</ecNumber>
    </recommendedName>
</protein>
<evidence type="ECO:0000256" key="9">
    <source>
        <dbReference type="ARBA" id="ARBA00025174"/>
    </source>
</evidence>
<evidence type="ECO:0000256" key="8">
    <source>
        <dbReference type="ARBA" id="ARBA00023277"/>
    </source>
</evidence>
<keyword evidence="5" id="KW-0328">Glycosyltransferase</keyword>
<accession>A0A372IMJ8</accession>
<dbReference type="PANTHER" id="PTHR42655:SF1">
    <property type="entry name" value="GLYCOGEN PHOSPHORYLASE"/>
    <property type="match status" value="1"/>
</dbReference>
<keyword evidence="6" id="KW-0808">Transferase</keyword>
<dbReference type="AlphaFoldDB" id="A0A372IMJ8"/>
<comment type="caution">
    <text evidence="11">The sequence shown here is derived from an EMBL/GenBank/DDBJ whole genome shotgun (WGS) entry which is preliminary data.</text>
</comment>
<evidence type="ECO:0000256" key="3">
    <source>
        <dbReference type="ARBA" id="ARBA00006047"/>
    </source>
</evidence>
<evidence type="ECO:0000256" key="10">
    <source>
        <dbReference type="PIRSR" id="PIRSR000460-1"/>
    </source>
</evidence>
<dbReference type="InterPro" id="IPR035090">
    <property type="entry name" value="Pyridoxal_P_attach_site"/>
</dbReference>
<dbReference type="Proteomes" id="UP000264702">
    <property type="component" value="Unassembled WGS sequence"/>
</dbReference>
<dbReference type="Pfam" id="PF00343">
    <property type="entry name" value="Phosphorylase"/>
    <property type="match status" value="1"/>
</dbReference>
<dbReference type="PIRSF" id="PIRSF000460">
    <property type="entry name" value="Pprylas_GlgP"/>
    <property type="match status" value="1"/>
</dbReference>
<keyword evidence="7 10" id="KW-0663">Pyridoxal phosphate</keyword>
<evidence type="ECO:0000256" key="2">
    <source>
        <dbReference type="ARBA" id="ARBA00001933"/>
    </source>
</evidence>
<dbReference type="EMBL" id="QVQT01000004">
    <property type="protein sequence ID" value="RFU16095.1"/>
    <property type="molecule type" value="Genomic_DNA"/>
</dbReference>
<feature type="modified residue" description="N6-(pyridoxal phosphate)lysine" evidence="10">
    <location>
        <position position="480"/>
    </location>
</feature>
<dbReference type="RefSeq" id="WP_117300104.1">
    <property type="nucleotide sequence ID" value="NZ_QVQT02000004.1"/>
</dbReference>
<evidence type="ECO:0000256" key="5">
    <source>
        <dbReference type="ARBA" id="ARBA00022676"/>
    </source>
</evidence>
<evidence type="ECO:0000256" key="7">
    <source>
        <dbReference type="ARBA" id="ARBA00022898"/>
    </source>
</evidence>
<comment type="cofactor">
    <cofactor evidence="2">
        <name>pyridoxal 5'-phosphate</name>
        <dbReference type="ChEBI" id="CHEBI:597326"/>
    </cofactor>
</comment>
<dbReference type="GO" id="GO:0030170">
    <property type="term" value="F:pyridoxal phosphate binding"/>
    <property type="evidence" value="ECO:0007669"/>
    <property type="project" value="InterPro"/>
</dbReference>
<comment type="function">
    <text evidence="9">Phosphorylase is an important allosteric enzyme in carbohydrate metabolism. Enzymes from different sources differ in their regulatory mechanisms and in their natural substrates. However, all known phosphorylases share catalytic and structural properties.</text>
</comment>
<proteinExistence type="inferred from homology"/>
<name>A0A372IMJ8_9BACT</name>
<dbReference type="PANTHER" id="PTHR42655">
    <property type="entry name" value="GLYCOGEN PHOSPHORYLASE"/>
    <property type="match status" value="1"/>
</dbReference>
<dbReference type="OrthoDB" id="9760804at2"/>
<evidence type="ECO:0000256" key="1">
    <source>
        <dbReference type="ARBA" id="ARBA00001275"/>
    </source>
</evidence>
<comment type="similarity">
    <text evidence="3">Belongs to the glycogen phosphorylase family.</text>
</comment>